<comment type="caution">
    <text evidence="1">The sequence shown here is derived from an EMBL/GenBank/DDBJ whole genome shotgun (WGS) entry which is preliminary data.</text>
</comment>
<dbReference type="EMBL" id="BARV01040294">
    <property type="protein sequence ID" value="GAI52637.1"/>
    <property type="molecule type" value="Genomic_DNA"/>
</dbReference>
<evidence type="ECO:0000313" key="1">
    <source>
        <dbReference type="EMBL" id="GAI52637.1"/>
    </source>
</evidence>
<feature type="non-terminal residue" evidence="1">
    <location>
        <position position="48"/>
    </location>
</feature>
<dbReference type="AlphaFoldDB" id="X1P8L5"/>
<reference evidence="1" key="1">
    <citation type="journal article" date="2014" name="Front. Microbiol.">
        <title>High frequency of phylogenetically diverse reductive dehalogenase-homologous genes in deep subseafloor sedimentary metagenomes.</title>
        <authorList>
            <person name="Kawai M."/>
            <person name="Futagami T."/>
            <person name="Toyoda A."/>
            <person name="Takaki Y."/>
            <person name="Nishi S."/>
            <person name="Hori S."/>
            <person name="Arai W."/>
            <person name="Tsubouchi T."/>
            <person name="Morono Y."/>
            <person name="Uchiyama I."/>
            <person name="Ito T."/>
            <person name="Fujiyama A."/>
            <person name="Inagaki F."/>
            <person name="Takami H."/>
        </authorList>
    </citation>
    <scope>NUCLEOTIDE SEQUENCE</scope>
    <source>
        <strain evidence="1">Expedition CK06-06</strain>
    </source>
</reference>
<protein>
    <submittedName>
        <fullName evidence="1">Uncharacterized protein</fullName>
    </submittedName>
</protein>
<accession>X1P8L5</accession>
<name>X1P8L5_9ZZZZ</name>
<gene>
    <name evidence="1" type="ORF">S06H3_61445</name>
</gene>
<sequence>MKYFKVSRQFDEGGISGTGHIIDGIIFDDGTTVIKWLTELSSIAIYKS</sequence>
<proteinExistence type="predicted"/>
<organism evidence="1">
    <name type="scientific">marine sediment metagenome</name>
    <dbReference type="NCBI Taxonomy" id="412755"/>
    <lineage>
        <taxon>unclassified sequences</taxon>
        <taxon>metagenomes</taxon>
        <taxon>ecological metagenomes</taxon>
    </lineage>
</organism>